<evidence type="ECO:0000256" key="8">
    <source>
        <dbReference type="SAM" id="MobiDB-lite"/>
    </source>
</evidence>
<feature type="transmembrane region" description="Helical" evidence="9">
    <location>
        <begin position="210"/>
        <end position="230"/>
    </location>
</feature>
<accession>A0ABV2SDH2</accession>
<keyword evidence="7 9" id="KW-0472">Membrane</keyword>
<evidence type="ECO:0000256" key="1">
    <source>
        <dbReference type="ARBA" id="ARBA00004651"/>
    </source>
</evidence>
<feature type="transmembrane region" description="Helical" evidence="9">
    <location>
        <begin position="242"/>
        <end position="261"/>
    </location>
</feature>
<feature type="transmembrane region" description="Helical" evidence="9">
    <location>
        <begin position="152"/>
        <end position="167"/>
    </location>
</feature>
<dbReference type="InterPro" id="IPR004626">
    <property type="entry name" value="RarD"/>
</dbReference>
<name>A0ABV2SDH2_9GAMM</name>
<feature type="transmembrane region" description="Helical" evidence="9">
    <location>
        <begin position="39"/>
        <end position="56"/>
    </location>
</feature>
<feature type="transmembrane region" description="Helical" evidence="9">
    <location>
        <begin position="128"/>
        <end position="146"/>
    </location>
</feature>
<evidence type="ECO:0000313" key="11">
    <source>
        <dbReference type="EMBL" id="MET4755807.1"/>
    </source>
</evidence>
<feature type="region of interest" description="Disordered" evidence="8">
    <location>
        <begin position="294"/>
        <end position="319"/>
    </location>
</feature>
<evidence type="ECO:0000256" key="4">
    <source>
        <dbReference type="ARBA" id="ARBA00022475"/>
    </source>
</evidence>
<evidence type="ECO:0000256" key="2">
    <source>
        <dbReference type="ARBA" id="ARBA00007362"/>
    </source>
</evidence>
<feature type="transmembrane region" description="Helical" evidence="9">
    <location>
        <begin position="104"/>
        <end position="121"/>
    </location>
</feature>
<evidence type="ECO:0000256" key="5">
    <source>
        <dbReference type="ARBA" id="ARBA00022692"/>
    </source>
</evidence>
<dbReference type="SUPFAM" id="SSF103481">
    <property type="entry name" value="Multidrug resistance efflux transporter EmrE"/>
    <property type="match status" value="2"/>
</dbReference>
<feature type="domain" description="EamA" evidence="10">
    <location>
        <begin position="153"/>
        <end position="284"/>
    </location>
</feature>
<feature type="transmembrane region" description="Helical" evidence="9">
    <location>
        <begin position="267"/>
        <end position="288"/>
    </location>
</feature>
<dbReference type="EMBL" id="JBEWTB010000002">
    <property type="protein sequence ID" value="MET4755807.1"/>
    <property type="molecule type" value="Genomic_DNA"/>
</dbReference>
<evidence type="ECO:0000256" key="7">
    <source>
        <dbReference type="ARBA" id="ARBA00023136"/>
    </source>
</evidence>
<dbReference type="InterPro" id="IPR000620">
    <property type="entry name" value="EamA_dom"/>
</dbReference>
<dbReference type="Proteomes" id="UP001549366">
    <property type="component" value="Unassembled WGS sequence"/>
</dbReference>
<dbReference type="Pfam" id="PF00892">
    <property type="entry name" value="EamA"/>
    <property type="match status" value="2"/>
</dbReference>
<feature type="transmembrane region" description="Helical" evidence="9">
    <location>
        <begin position="7"/>
        <end position="27"/>
    </location>
</feature>
<dbReference type="InterPro" id="IPR037185">
    <property type="entry name" value="EmrE-like"/>
</dbReference>
<proteinExistence type="inferred from homology"/>
<keyword evidence="6 9" id="KW-1133">Transmembrane helix</keyword>
<dbReference type="NCBIfam" id="TIGR00688">
    <property type="entry name" value="rarD"/>
    <property type="match status" value="1"/>
</dbReference>
<evidence type="ECO:0000256" key="9">
    <source>
        <dbReference type="SAM" id="Phobius"/>
    </source>
</evidence>
<protein>
    <submittedName>
        <fullName evidence="11">Chloramphenicol-sensitive protein RarD</fullName>
    </submittedName>
</protein>
<evidence type="ECO:0000259" key="10">
    <source>
        <dbReference type="Pfam" id="PF00892"/>
    </source>
</evidence>
<feature type="transmembrane region" description="Helical" evidence="9">
    <location>
        <begin position="72"/>
        <end position="92"/>
    </location>
</feature>
<comment type="similarity">
    <text evidence="2">Belongs to the EamA transporter family.</text>
</comment>
<dbReference type="PANTHER" id="PTHR22911:SF137">
    <property type="entry name" value="SOLUTE CARRIER FAMILY 35 MEMBER G2-RELATED"/>
    <property type="match status" value="1"/>
</dbReference>
<keyword evidence="12" id="KW-1185">Reference proteome</keyword>
<keyword evidence="5 9" id="KW-0812">Transmembrane</keyword>
<organism evidence="11 12">
    <name type="scientific">Endozoicomonas lisbonensis</name>
    <dbReference type="NCBI Taxonomy" id="3120522"/>
    <lineage>
        <taxon>Bacteria</taxon>
        <taxon>Pseudomonadati</taxon>
        <taxon>Pseudomonadota</taxon>
        <taxon>Gammaproteobacteria</taxon>
        <taxon>Oceanospirillales</taxon>
        <taxon>Endozoicomonadaceae</taxon>
        <taxon>Endozoicomonas</taxon>
    </lineage>
</organism>
<dbReference type="PANTHER" id="PTHR22911">
    <property type="entry name" value="ACYL-MALONYL CONDENSING ENZYME-RELATED"/>
    <property type="match status" value="1"/>
</dbReference>
<feature type="compositionally biased region" description="Polar residues" evidence="8">
    <location>
        <begin position="300"/>
        <end position="312"/>
    </location>
</feature>
<keyword evidence="3" id="KW-0813">Transport</keyword>
<feature type="domain" description="EamA" evidence="10">
    <location>
        <begin position="12"/>
        <end position="142"/>
    </location>
</feature>
<keyword evidence="4" id="KW-1003">Cell membrane</keyword>
<reference evidence="11 12" key="1">
    <citation type="submission" date="2024-06" db="EMBL/GenBank/DDBJ databases">
        <title>Genomic Encyclopedia of Type Strains, Phase V (KMG-V): Genome sequencing to study the core and pangenomes of soil and plant-associated prokaryotes.</title>
        <authorList>
            <person name="Whitman W."/>
        </authorList>
    </citation>
    <scope>NUCLEOTIDE SEQUENCE [LARGE SCALE GENOMIC DNA]</scope>
    <source>
        <strain evidence="11 12">NE40</strain>
    </source>
</reference>
<gene>
    <name evidence="11" type="ORF">V5J35_000999</name>
</gene>
<evidence type="ECO:0000313" key="12">
    <source>
        <dbReference type="Proteomes" id="UP001549366"/>
    </source>
</evidence>
<evidence type="ECO:0000256" key="6">
    <source>
        <dbReference type="ARBA" id="ARBA00022989"/>
    </source>
</evidence>
<sequence>MSENKDYSGFNVALMAFSFWGLIPLYFKLLDQVPPTEVLGHRVFWSTILLFALLAAKRQMSQFIAILKSPKTMAWLSLSAVLVAINWLAFIWAVSNNRLLETTLGYFINPLLSVFLGYVFLGERLNKAQLLAVTLAATAVVIQTIMLGTVPWIALTVAASFGTYGLVRKMTAVAAVPGLAFETLFLLPIALLYFAVIYQSGNYHFRMDDLSTSALLSLAGFVTTFPLICFNMAAKKLPLSTIGLMQYLVPSMSFLIGVFLFKEPFTSAQLICFGLIWVALVIFTTDSLRQHRKTERQLTGKKNTPAASTPSESIKESAS</sequence>
<comment type="subcellular location">
    <subcellularLocation>
        <location evidence="1">Cell membrane</location>
        <topology evidence="1">Multi-pass membrane protein</topology>
    </subcellularLocation>
</comment>
<evidence type="ECO:0000256" key="3">
    <source>
        <dbReference type="ARBA" id="ARBA00022448"/>
    </source>
</evidence>
<dbReference type="RefSeq" id="WP_354010190.1">
    <property type="nucleotide sequence ID" value="NZ_JBEWTA010000001.1"/>
</dbReference>
<feature type="transmembrane region" description="Helical" evidence="9">
    <location>
        <begin position="179"/>
        <end position="198"/>
    </location>
</feature>
<comment type="caution">
    <text evidence="11">The sequence shown here is derived from an EMBL/GenBank/DDBJ whole genome shotgun (WGS) entry which is preliminary data.</text>
</comment>